<name>A0ABV4BDB4_9GAMM</name>
<comment type="caution">
    <text evidence="1">The sequence shown here is derived from an EMBL/GenBank/DDBJ whole genome shotgun (WGS) entry which is preliminary data.</text>
</comment>
<sequence>MRKSFSGLIASMQQALIQDSLSGHMRCLTEAAQNVTTLVDEERRHSPTWRRFLPPSTEGQRLVEIERATPGATISAVTLLA</sequence>
<keyword evidence="2" id="KW-1185">Reference proteome</keyword>
<gene>
    <name evidence="1" type="ORF">ABC977_08840</name>
</gene>
<organism evidence="1 2">
    <name type="scientific">Thioalkalicoccus limnaeus</name>
    <dbReference type="NCBI Taxonomy" id="120681"/>
    <lineage>
        <taxon>Bacteria</taxon>
        <taxon>Pseudomonadati</taxon>
        <taxon>Pseudomonadota</taxon>
        <taxon>Gammaproteobacteria</taxon>
        <taxon>Chromatiales</taxon>
        <taxon>Chromatiaceae</taxon>
        <taxon>Thioalkalicoccus</taxon>
    </lineage>
</organism>
<evidence type="ECO:0000313" key="1">
    <source>
        <dbReference type="EMBL" id="MEY6432509.1"/>
    </source>
</evidence>
<reference evidence="1 2" key="1">
    <citation type="submission" date="2024-05" db="EMBL/GenBank/DDBJ databases">
        <title>Genome Sequence and Characterization of the New Strain Purple Sulfur Bacterium of Genus Thioalkalicoccus.</title>
        <authorList>
            <person name="Bryantseva I.A."/>
            <person name="Kyndt J.A."/>
            <person name="Imhoff J.F."/>
        </authorList>
    </citation>
    <scope>NUCLEOTIDE SEQUENCE [LARGE SCALE GENOMIC DNA]</scope>
    <source>
        <strain evidence="1 2">Um2</strain>
    </source>
</reference>
<dbReference type="EMBL" id="JBDKXB010000009">
    <property type="protein sequence ID" value="MEY6432509.1"/>
    <property type="molecule type" value="Genomic_DNA"/>
</dbReference>
<evidence type="ECO:0000313" key="2">
    <source>
        <dbReference type="Proteomes" id="UP001564408"/>
    </source>
</evidence>
<protein>
    <submittedName>
        <fullName evidence="1">Uncharacterized protein</fullName>
    </submittedName>
</protein>
<dbReference type="Proteomes" id="UP001564408">
    <property type="component" value="Unassembled WGS sequence"/>
</dbReference>
<accession>A0ABV4BDB4</accession>
<proteinExistence type="predicted"/>